<proteinExistence type="predicted"/>
<dbReference type="EMBL" id="AKHW03006853">
    <property type="protein sequence ID" value="KYO18041.1"/>
    <property type="molecule type" value="Genomic_DNA"/>
</dbReference>
<reference evidence="1 2" key="1">
    <citation type="journal article" date="2012" name="Genome Biol.">
        <title>Sequencing three crocodilian genomes to illuminate the evolution of archosaurs and amniotes.</title>
        <authorList>
            <person name="St John J.A."/>
            <person name="Braun E.L."/>
            <person name="Isberg S.R."/>
            <person name="Miles L.G."/>
            <person name="Chong A.Y."/>
            <person name="Gongora J."/>
            <person name="Dalzell P."/>
            <person name="Moran C."/>
            <person name="Bed'hom B."/>
            <person name="Abzhanov A."/>
            <person name="Burgess S.C."/>
            <person name="Cooksey A.M."/>
            <person name="Castoe T.A."/>
            <person name="Crawford N.G."/>
            <person name="Densmore L.D."/>
            <person name="Drew J.C."/>
            <person name="Edwards S.V."/>
            <person name="Faircloth B.C."/>
            <person name="Fujita M.K."/>
            <person name="Greenwold M.J."/>
            <person name="Hoffmann F.G."/>
            <person name="Howard J.M."/>
            <person name="Iguchi T."/>
            <person name="Janes D.E."/>
            <person name="Khan S.Y."/>
            <person name="Kohno S."/>
            <person name="de Koning A.J."/>
            <person name="Lance S.L."/>
            <person name="McCarthy F.M."/>
            <person name="McCormack J.E."/>
            <person name="Merchant M.E."/>
            <person name="Peterson D.G."/>
            <person name="Pollock D.D."/>
            <person name="Pourmand N."/>
            <person name="Raney B.J."/>
            <person name="Roessler K.A."/>
            <person name="Sanford J.R."/>
            <person name="Sawyer R.H."/>
            <person name="Schmidt C.J."/>
            <person name="Triplett E.W."/>
            <person name="Tuberville T.D."/>
            <person name="Venegas-Anaya M."/>
            <person name="Howard J.T."/>
            <person name="Jarvis E.D."/>
            <person name="Guillette L.J.Jr."/>
            <person name="Glenn T.C."/>
            <person name="Green R.E."/>
            <person name="Ray D.A."/>
        </authorList>
    </citation>
    <scope>NUCLEOTIDE SEQUENCE [LARGE SCALE GENOMIC DNA]</scope>
    <source>
        <strain evidence="1">KSC_2009_1</strain>
    </source>
</reference>
<dbReference type="Proteomes" id="UP000050525">
    <property type="component" value="Unassembled WGS sequence"/>
</dbReference>
<protein>
    <submittedName>
        <fullName evidence="1">Uncharacterized protein</fullName>
    </submittedName>
</protein>
<organism evidence="1 2">
    <name type="scientific">Alligator mississippiensis</name>
    <name type="common">American alligator</name>
    <dbReference type="NCBI Taxonomy" id="8496"/>
    <lineage>
        <taxon>Eukaryota</taxon>
        <taxon>Metazoa</taxon>
        <taxon>Chordata</taxon>
        <taxon>Craniata</taxon>
        <taxon>Vertebrata</taxon>
        <taxon>Euteleostomi</taxon>
        <taxon>Archelosauria</taxon>
        <taxon>Archosauria</taxon>
        <taxon>Crocodylia</taxon>
        <taxon>Alligatoridae</taxon>
        <taxon>Alligatorinae</taxon>
        <taxon>Alligator</taxon>
    </lineage>
</organism>
<evidence type="ECO:0000313" key="1">
    <source>
        <dbReference type="EMBL" id="KYO18041.1"/>
    </source>
</evidence>
<sequence length="143" mass="16223">MSKSKQVQLDTDNLLISTLAFTWLITVGVNKHSWDPTQVRQLSESGSTHKEAFVCAQEKHLWNPETFTAIFFSRRMDSLKPLAAEGNEGEKAKRVTDPLFITLDVSHLLDVMLMKWERIEISALVFYNPRCMANQGSGLSLTH</sequence>
<comment type="caution">
    <text evidence="1">The sequence shown here is derived from an EMBL/GenBank/DDBJ whole genome shotgun (WGS) entry which is preliminary data.</text>
</comment>
<gene>
    <name evidence="1" type="ORF">Y1Q_0011641</name>
</gene>
<dbReference type="AlphaFoldDB" id="A0A151M0J8"/>
<accession>A0A151M0J8</accession>
<keyword evidence="2" id="KW-1185">Reference proteome</keyword>
<evidence type="ECO:0000313" key="2">
    <source>
        <dbReference type="Proteomes" id="UP000050525"/>
    </source>
</evidence>
<name>A0A151M0J8_ALLMI</name>